<feature type="compositionally biased region" description="Basic and acidic residues" evidence="4">
    <location>
        <begin position="89"/>
        <end position="111"/>
    </location>
</feature>
<proteinExistence type="predicted"/>
<accession>A0ABD0WB81</accession>
<dbReference type="Proteomes" id="UP001557470">
    <property type="component" value="Unassembled WGS sequence"/>
</dbReference>
<dbReference type="PANTHER" id="PTHR10740:SF15">
    <property type="entry name" value="EGF-LIKE DOMAIN-CONTAINING PROTEIN"/>
    <property type="match status" value="1"/>
</dbReference>
<keyword evidence="1 3" id="KW-0245">EGF-like domain</keyword>
<comment type="caution">
    <text evidence="3">Lacks conserved residue(s) required for the propagation of feature annotation.</text>
</comment>
<protein>
    <recommendedName>
        <fullName evidence="6">EGF-like domain-containing protein</fullName>
    </recommendedName>
</protein>
<keyword evidence="2 3" id="KW-1015">Disulfide bond</keyword>
<feature type="domain" description="EGF-like" evidence="6">
    <location>
        <begin position="5"/>
        <end position="46"/>
    </location>
</feature>
<feature type="disulfide bond" evidence="3">
    <location>
        <begin position="36"/>
        <end position="45"/>
    </location>
</feature>
<keyword evidence="5" id="KW-0472">Membrane</keyword>
<feature type="disulfide bond" evidence="3">
    <location>
        <begin position="17"/>
        <end position="34"/>
    </location>
</feature>
<keyword evidence="5" id="KW-0812">Transmembrane</keyword>
<evidence type="ECO:0000256" key="4">
    <source>
        <dbReference type="SAM" id="MobiDB-lite"/>
    </source>
</evidence>
<evidence type="ECO:0000256" key="2">
    <source>
        <dbReference type="ARBA" id="ARBA00023157"/>
    </source>
</evidence>
<reference evidence="7 8" key="1">
    <citation type="submission" date="2024-06" db="EMBL/GenBank/DDBJ databases">
        <authorList>
            <person name="Pan Q."/>
            <person name="Wen M."/>
            <person name="Jouanno E."/>
            <person name="Zahm M."/>
            <person name="Klopp C."/>
            <person name="Cabau C."/>
            <person name="Louis A."/>
            <person name="Berthelot C."/>
            <person name="Parey E."/>
            <person name="Roest Crollius H."/>
            <person name="Montfort J."/>
            <person name="Robinson-Rechavi M."/>
            <person name="Bouchez O."/>
            <person name="Lampietro C."/>
            <person name="Lopez Roques C."/>
            <person name="Donnadieu C."/>
            <person name="Postlethwait J."/>
            <person name="Bobe J."/>
            <person name="Verreycken H."/>
            <person name="Guiguen Y."/>
        </authorList>
    </citation>
    <scope>NUCLEOTIDE SEQUENCE [LARGE SCALE GENOMIC DNA]</scope>
    <source>
        <strain evidence="7">Up_M1</strain>
        <tissue evidence="7">Testis</tissue>
    </source>
</reference>
<evidence type="ECO:0000259" key="6">
    <source>
        <dbReference type="PROSITE" id="PS50026"/>
    </source>
</evidence>
<evidence type="ECO:0000256" key="3">
    <source>
        <dbReference type="PROSITE-ProRule" id="PRU00076"/>
    </source>
</evidence>
<dbReference type="SUPFAM" id="SSF57196">
    <property type="entry name" value="EGF/Laminin"/>
    <property type="match status" value="1"/>
</dbReference>
<dbReference type="PANTHER" id="PTHR10740">
    <property type="entry name" value="TRANSFORMING GROWTH FACTOR ALPHA"/>
    <property type="match status" value="1"/>
</dbReference>
<dbReference type="InterPro" id="IPR000742">
    <property type="entry name" value="EGF"/>
</dbReference>
<evidence type="ECO:0000256" key="1">
    <source>
        <dbReference type="ARBA" id="ARBA00022536"/>
    </source>
</evidence>
<comment type="caution">
    <text evidence="7">The sequence shown here is derived from an EMBL/GenBank/DDBJ whole genome shotgun (WGS) entry which is preliminary data.</text>
</comment>
<organism evidence="7 8">
    <name type="scientific">Umbra pygmaea</name>
    <name type="common">Eastern mudminnow</name>
    <dbReference type="NCBI Taxonomy" id="75934"/>
    <lineage>
        <taxon>Eukaryota</taxon>
        <taxon>Metazoa</taxon>
        <taxon>Chordata</taxon>
        <taxon>Craniata</taxon>
        <taxon>Vertebrata</taxon>
        <taxon>Euteleostomi</taxon>
        <taxon>Actinopterygii</taxon>
        <taxon>Neopterygii</taxon>
        <taxon>Teleostei</taxon>
        <taxon>Protacanthopterygii</taxon>
        <taxon>Esociformes</taxon>
        <taxon>Umbridae</taxon>
        <taxon>Umbra</taxon>
    </lineage>
</organism>
<feature type="transmembrane region" description="Helical" evidence="5">
    <location>
        <begin position="62"/>
        <end position="83"/>
    </location>
</feature>
<keyword evidence="8" id="KW-1185">Reference proteome</keyword>
<dbReference type="AlphaFoldDB" id="A0ABD0WB81"/>
<evidence type="ECO:0000256" key="5">
    <source>
        <dbReference type="SAM" id="Phobius"/>
    </source>
</evidence>
<keyword evidence="5" id="KW-1133">Transmembrane helix</keyword>
<sequence>MMADHGDPCSTSEASYCMNGGQCFKIPFMSTLTCVCNESYKGRQCEEDVRSISGADGGEKGLIIAVVIIVLLLVVVVSTLIYIEHRKEREISNPQRAEEDRTEEERDRHEGNINGRQDTCC</sequence>
<dbReference type="EMBL" id="JAGEUA010000008">
    <property type="protein sequence ID" value="KAL0968281.1"/>
    <property type="molecule type" value="Genomic_DNA"/>
</dbReference>
<dbReference type="PROSITE" id="PS50026">
    <property type="entry name" value="EGF_3"/>
    <property type="match status" value="1"/>
</dbReference>
<evidence type="ECO:0000313" key="7">
    <source>
        <dbReference type="EMBL" id="KAL0968281.1"/>
    </source>
</evidence>
<evidence type="ECO:0000313" key="8">
    <source>
        <dbReference type="Proteomes" id="UP001557470"/>
    </source>
</evidence>
<dbReference type="PROSITE" id="PS00022">
    <property type="entry name" value="EGF_1"/>
    <property type="match status" value="1"/>
</dbReference>
<name>A0ABD0WB81_UMBPY</name>
<gene>
    <name evidence="7" type="ORF">UPYG_G00264790</name>
</gene>
<feature type="region of interest" description="Disordered" evidence="4">
    <location>
        <begin position="89"/>
        <end position="121"/>
    </location>
</feature>
<dbReference type="Gene3D" id="2.10.25.10">
    <property type="entry name" value="Laminin"/>
    <property type="match status" value="1"/>
</dbReference>